<dbReference type="GO" id="GO:0070182">
    <property type="term" value="F:DNA polymerase binding"/>
    <property type="evidence" value="ECO:0007669"/>
    <property type="project" value="TreeGrafter"/>
</dbReference>
<gene>
    <name evidence="3" type="ORF">NE237_005818</name>
</gene>
<dbReference type="CDD" id="cd08674">
    <property type="entry name" value="Cdt1_m"/>
    <property type="match status" value="1"/>
</dbReference>
<feature type="compositionally biased region" description="Polar residues" evidence="1">
    <location>
        <begin position="275"/>
        <end position="286"/>
    </location>
</feature>
<name>A0A9Q0QUZ0_9MAGN</name>
<dbReference type="SMART" id="SM01075">
    <property type="entry name" value="CDT1"/>
    <property type="match status" value="1"/>
</dbReference>
<keyword evidence="4" id="KW-1185">Reference proteome</keyword>
<dbReference type="InterPro" id="IPR036390">
    <property type="entry name" value="WH_DNA-bd_sf"/>
</dbReference>
<evidence type="ECO:0000313" key="4">
    <source>
        <dbReference type="Proteomes" id="UP001141806"/>
    </source>
</evidence>
<sequence>MEQERSDQSMQNVLDFKCKVNLPTGEKSSALSPHPVQNTNTFEDQGLLNSIVIQTPTKTIEPLRRDALKDEARIVFDKCKTLTELFDRMDSSVRLLQLCKKLPTFQNICTQVEMLTKRKFSYCHLAQIKYILPEAVQIEKVLVHDGRTLCMKPDVKITLLFDALPAHPDQSASTAMRQVFRARLLDFFDTHPQECDIPEAKLPEIFNRTDISLPELLPMGSPKTSSPTPIEPKVLSNASRIAQSYSKCFSKKIISPKAEKTQLLASAVPFFSENSGSENNQYSGGSQEKESLASKSSSNKFPADPILSPQHSINSNACKSPLVRVISAADNMAVETPVQQTPKRLIPSTIDKIITETGEAQASSHSAAKRSLNFLALNDDVTNSSISLEDSKDGAMLKTCPQTAATEEILVKEDELRSHSALSRMEKGKEGHMVKGGKMSPKGSVQSWCTKLSGITVILLTEERLNNSLSFWKTWFQIGLSGSWCLVGISYIVSEKCLIWSPFVLGLLKPCRQLRSPGFGLIC</sequence>
<dbReference type="GO" id="GO:0000278">
    <property type="term" value="P:mitotic cell cycle"/>
    <property type="evidence" value="ECO:0007669"/>
    <property type="project" value="TreeGrafter"/>
</dbReference>
<dbReference type="GO" id="GO:0005634">
    <property type="term" value="C:nucleus"/>
    <property type="evidence" value="ECO:0007669"/>
    <property type="project" value="TreeGrafter"/>
</dbReference>
<dbReference type="Pfam" id="PF08839">
    <property type="entry name" value="CDT1"/>
    <property type="match status" value="1"/>
</dbReference>
<dbReference type="EMBL" id="JAMYWD010000004">
    <property type="protein sequence ID" value="KAJ4972644.1"/>
    <property type="molecule type" value="Genomic_DNA"/>
</dbReference>
<dbReference type="AlphaFoldDB" id="A0A9Q0QUZ0"/>
<dbReference type="InterPro" id="IPR014939">
    <property type="entry name" value="CDT1_Gemini-bd-like"/>
</dbReference>
<proteinExistence type="predicted"/>
<dbReference type="Proteomes" id="UP001141806">
    <property type="component" value="Unassembled WGS sequence"/>
</dbReference>
<accession>A0A9Q0QUZ0</accession>
<dbReference type="OrthoDB" id="341730at2759"/>
<evidence type="ECO:0000313" key="3">
    <source>
        <dbReference type="EMBL" id="KAJ4972644.1"/>
    </source>
</evidence>
<evidence type="ECO:0000256" key="1">
    <source>
        <dbReference type="SAM" id="MobiDB-lite"/>
    </source>
</evidence>
<feature type="domain" description="CDT1 Geminin-binding" evidence="2">
    <location>
        <begin position="77"/>
        <end position="204"/>
    </location>
</feature>
<dbReference type="SUPFAM" id="SSF46785">
    <property type="entry name" value="Winged helix' DNA-binding domain"/>
    <property type="match status" value="1"/>
</dbReference>
<dbReference type="InterPro" id="IPR045173">
    <property type="entry name" value="Cdt1"/>
</dbReference>
<comment type="caution">
    <text evidence="3">The sequence shown here is derived from an EMBL/GenBank/DDBJ whole genome shotgun (WGS) entry which is preliminary data.</text>
</comment>
<organism evidence="3 4">
    <name type="scientific">Protea cynaroides</name>
    <dbReference type="NCBI Taxonomy" id="273540"/>
    <lineage>
        <taxon>Eukaryota</taxon>
        <taxon>Viridiplantae</taxon>
        <taxon>Streptophyta</taxon>
        <taxon>Embryophyta</taxon>
        <taxon>Tracheophyta</taxon>
        <taxon>Spermatophyta</taxon>
        <taxon>Magnoliopsida</taxon>
        <taxon>Proteales</taxon>
        <taxon>Proteaceae</taxon>
        <taxon>Protea</taxon>
    </lineage>
</organism>
<dbReference type="GO" id="GO:0071163">
    <property type="term" value="P:DNA replication preinitiation complex assembly"/>
    <property type="evidence" value="ECO:0007669"/>
    <property type="project" value="InterPro"/>
</dbReference>
<feature type="region of interest" description="Disordered" evidence="1">
    <location>
        <begin position="275"/>
        <end position="312"/>
    </location>
</feature>
<evidence type="ECO:0000259" key="2">
    <source>
        <dbReference type="SMART" id="SM01075"/>
    </source>
</evidence>
<dbReference type="GO" id="GO:0003677">
    <property type="term" value="F:DNA binding"/>
    <property type="evidence" value="ECO:0007669"/>
    <property type="project" value="InterPro"/>
</dbReference>
<protein>
    <recommendedName>
        <fullName evidence="2">CDT1 Geminin-binding domain-containing protein</fullName>
    </recommendedName>
</protein>
<dbReference type="GO" id="GO:0030174">
    <property type="term" value="P:regulation of DNA-templated DNA replication initiation"/>
    <property type="evidence" value="ECO:0007669"/>
    <property type="project" value="InterPro"/>
</dbReference>
<dbReference type="PANTHER" id="PTHR28637:SF13">
    <property type="entry name" value="EXPRESSED PROTEIN"/>
    <property type="match status" value="1"/>
</dbReference>
<dbReference type="GO" id="GO:0000076">
    <property type="term" value="P:DNA replication checkpoint signaling"/>
    <property type="evidence" value="ECO:0007669"/>
    <property type="project" value="TreeGrafter"/>
</dbReference>
<dbReference type="PANTHER" id="PTHR28637">
    <property type="entry name" value="DNA REPLICATION FACTOR CDT1"/>
    <property type="match status" value="1"/>
</dbReference>
<reference evidence="3" key="1">
    <citation type="journal article" date="2023" name="Plant J.">
        <title>The genome of the king protea, Protea cynaroides.</title>
        <authorList>
            <person name="Chang J."/>
            <person name="Duong T.A."/>
            <person name="Schoeman C."/>
            <person name="Ma X."/>
            <person name="Roodt D."/>
            <person name="Barker N."/>
            <person name="Li Z."/>
            <person name="Van de Peer Y."/>
            <person name="Mizrachi E."/>
        </authorList>
    </citation>
    <scope>NUCLEOTIDE SEQUENCE</scope>
    <source>
        <tissue evidence="3">Young leaves</tissue>
    </source>
</reference>